<dbReference type="AlphaFoldDB" id="A0A6L6VMW2"/>
<dbReference type="Pfam" id="PF04965">
    <property type="entry name" value="GPW_gp25"/>
    <property type="match status" value="1"/>
</dbReference>
<dbReference type="Gene3D" id="3.10.450.40">
    <property type="match status" value="1"/>
</dbReference>
<comment type="caution">
    <text evidence="2">The sequence shown here is derived from an EMBL/GenBank/DDBJ whole genome shotgun (WGS) entry which is preliminary data.</text>
</comment>
<sequence length="134" mass="14905">MIDKDTITHRHWSLQVGRLNPETGVSADVFGSVVLALDDLHQSIANIIMTPKGLVPTEPEKGCDVLSAIDKHPDVGIPILTREITDALTIWEPRIVVQKVTVTMTAFSHFKTQVSWRPIESVMDELLMTEVTYG</sequence>
<reference evidence="2 3" key="1">
    <citation type="submission" date="2019-12" db="EMBL/GenBank/DDBJ databases">
        <title>Whole-genome sequencing of Allorhizobium vitis.</title>
        <authorList>
            <person name="Gan H.M."/>
            <person name="Szegedi E."/>
            <person name="Burr T."/>
            <person name="Savka M.A."/>
        </authorList>
    </citation>
    <scope>NUCLEOTIDE SEQUENCE [LARGE SCALE GENOMIC DNA]</scope>
    <source>
        <strain evidence="2 3">CG516</strain>
    </source>
</reference>
<gene>
    <name evidence="2" type="ORF">GOZ90_26800</name>
</gene>
<dbReference type="EMBL" id="WPHR01000059">
    <property type="protein sequence ID" value="MUZ76238.1"/>
    <property type="molecule type" value="Genomic_DNA"/>
</dbReference>
<dbReference type="InterPro" id="IPR007048">
    <property type="entry name" value="IraD/Gp25-like"/>
</dbReference>
<accession>A0A6L6VMW2</accession>
<dbReference type="SUPFAM" id="SSF160719">
    <property type="entry name" value="gpW/gp25-like"/>
    <property type="match status" value="1"/>
</dbReference>
<name>A0A6L6VMW2_AGRVI</name>
<protein>
    <submittedName>
        <fullName evidence="2">Baseplate</fullName>
    </submittedName>
</protein>
<evidence type="ECO:0000313" key="2">
    <source>
        <dbReference type="EMBL" id="MUZ76238.1"/>
    </source>
</evidence>
<evidence type="ECO:0000313" key="3">
    <source>
        <dbReference type="Proteomes" id="UP000477951"/>
    </source>
</evidence>
<dbReference type="Proteomes" id="UP000477951">
    <property type="component" value="Unassembled WGS sequence"/>
</dbReference>
<proteinExistence type="predicted"/>
<organism evidence="2 3">
    <name type="scientific">Agrobacterium vitis</name>
    <name type="common">Rhizobium vitis</name>
    <dbReference type="NCBI Taxonomy" id="373"/>
    <lineage>
        <taxon>Bacteria</taxon>
        <taxon>Pseudomonadati</taxon>
        <taxon>Pseudomonadota</taxon>
        <taxon>Alphaproteobacteria</taxon>
        <taxon>Hyphomicrobiales</taxon>
        <taxon>Rhizobiaceae</taxon>
        <taxon>Rhizobium/Agrobacterium group</taxon>
        <taxon>Agrobacterium</taxon>
    </lineage>
</organism>
<evidence type="ECO:0000259" key="1">
    <source>
        <dbReference type="Pfam" id="PF04965"/>
    </source>
</evidence>
<feature type="domain" description="IraD/Gp25-like" evidence="1">
    <location>
        <begin position="38"/>
        <end position="103"/>
    </location>
</feature>